<name>A0A4Q7LDQ8_9BURK</name>
<feature type="coiled-coil region" evidence="5">
    <location>
        <begin position="77"/>
        <end position="223"/>
    </location>
</feature>
<keyword evidence="8" id="KW-1185">Reference proteome</keyword>
<dbReference type="AlphaFoldDB" id="A0A4Q7LDQ8"/>
<dbReference type="InterPro" id="IPR058982">
    <property type="entry name" value="Beta-barrel_AprE"/>
</dbReference>
<dbReference type="Gene3D" id="2.40.50.100">
    <property type="match status" value="1"/>
</dbReference>
<keyword evidence="5" id="KW-0175">Coiled coil</keyword>
<protein>
    <submittedName>
        <fullName evidence="7">Adhesin transport system membrane fusion protein</fullName>
    </submittedName>
</protein>
<dbReference type="PRINTS" id="PR01490">
    <property type="entry name" value="RTXTOXIND"/>
</dbReference>
<dbReference type="OrthoDB" id="9775513at2"/>
<dbReference type="InterPro" id="IPR050739">
    <property type="entry name" value="MFP"/>
</dbReference>
<organism evidence="7 8">
    <name type="scientific">Sphaerotilus mobilis</name>
    <dbReference type="NCBI Taxonomy" id="47994"/>
    <lineage>
        <taxon>Bacteria</taxon>
        <taxon>Pseudomonadati</taxon>
        <taxon>Pseudomonadota</taxon>
        <taxon>Betaproteobacteria</taxon>
        <taxon>Burkholderiales</taxon>
        <taxon>Sphaerotilaceae</taxon>
        <taxon>Sphaerotilus</taxon>
    </lineage>
</organism>
<evidence type="ECO:0000256" key="5">
    <source>
        <dbReference type="SAM" id="Coils"/>
    </source>
</evidence>
<evidence type="ECO:0000313" key="8">
    <source>
        <dbReference type="Proteomes" id="UP000293433"/>
    </source>
</evidence>
<dbReference type="PANTHER" id="PTHR30386">
    <property type="entry name" value="MEMBRANE FUSION SUBUNIT OF EMRAB-TOLC MULTIDRUG EFFLUX PUMP"/>
    <property type="match status" value="1"/>
</dbReference>
<dbReference type="PANTHER" id="PTHR30386:SF26">
    <property type="entry name" value="TRANSPORT PROTEIN COMB"/>
    <property type="match status" value="1"/>
</dbReference>
<evidence type="ECO:0000256" key="4">
    <source>
        <dbReference type="ARBA" id="ARBA00023136"/>
    </source>
</evidence>
<accession>A0A4Q7LDQ8</accession>
<reference evidence="7 8" key="1">
    <citation type="submission" date="2019-02" db="EMBL/GenBank/DDBJ databases">
        <title>Genomic Encyclopedia of Type Strains, Phase IV (KMG-IV): sequencing the most valuable type-strain genomes for metagenomic binning, comparative biology and taxonomic classification.</title>
        <authorList>
            <person name="Goeker M."/>
        </authorList>
    </citation>
    <scope>NUCLEOTIDE SEQUENCE [LARGE SCALE GENOMIC DNA]</scope>
    <source>
        <strain evidence="7 8">DSM 10617</strain>
    </source>
</reference>
<dbReference type="RefSeq" id="WP_130483135.1">
    <property type="nucleotide sequence ID" value="NZ_SGWV01000011.1"/>
</dbReference>
<keyword evidence="4" id="KW-0472">Membrane</keyword>
<evidence type="ECO:0000256" key="3">
    <source>
        <dbReference type="ARBA" id="ARBA00022989"/>
    </source>
</evidence>
<gene>
    <name evidence="7" type="ORF">EV685_3321</name>
</gene>
<dbReference type="GO" id="GO:0016020">
    <property type="term" value="C:membrane"/>
    <property type="evidence" value="ECO:0007669"/>
    <property type="project" value="UniProtKB-SubCell"/>
</dbReference>
<comment type="subcellular location">
    <subcellularLocation>
        <location evidence="1">Membrane</location>
        <topology evidence="1">Single-pass membrane protein</topology>
    </subcellularLocation>
</comment>
<dbReference type="Pfam" id="PF26002">
    <property type="entry name" value="Beta-barrel_AprE"/>
    <property type="match status" value="1"/>
</dbReference>
<evidence type="ECO:0000256" key="2">
    <source>
        <dbReference type="ARBA" id="ARBA00022692"/>
    </source>
</evidence>
<proteinExistence type="predicted"/>
<sequence length="388" mass="42534">MASSKRLGGGVARPRYALIGTALFGALFIAWSSQAELEQVTRAPGKVIALSRTQSVQAPDGGVVREILAREGQSVTRNQLLVRLDEAKARAALTETQGRAAALRAALARLRAEVYGTPLVFPPEVEKYTAFTTNQRQLYNRRREALESEIRALSESERLAARELALVLPLEQSGDISASEVLRLRRAVNEAQAMVTKLRNKYFQDAQAEMAKAEEDLTSVEQVLADRSAQLEHTELRAPTDGVVNLINQTTIGAVLRPGDEIMQVLPTGDDLIVEAKVRSADIGFVRTGLPASIKLDAYDYSIYGSMDGRVHYISPDALVEKTPQGDQAYYRAHILITAKRFKGDKAREVEIQPGMTATVEVITGTNTVLGYLVKPVFKTLSESLVER</sequence>
<dbReference type="Gene3D" id="2.40.30.170">
    <property type="match status" value="1"/>
</dbReference>
<keyword evidence="2" id="KW-0812">Transmembrane</keyword>
<dbReference type="EMBL" id="SGWV01000011">
    <property type="protein sequence ID" value="RZS52132.1"/>
    <property type="molecule type" value="Genomic_DNA"/>
</dbReference>
<evidence type="ECO:0000256" key="1">
    <source>
        <dbReference type="ARBA" id="ARBA00004167"/>
    </source>
</evidence>
<comment type="caution">
    <text evidence="7">The sequence shown here is derived from an EMBL/GenBank/DDBJ whole genome shotgun (WGS) entry which is preliminary data.</text>
</comment>
<dbReference type="SUPFAM" id="SSF111369">
    <property type="entry name" value="HlyD-like secretion proteins"/>
    <property type="match status" value="1"/>
</dbReference>
<dbReference type="Proteomes" id="UP000293433">
    <property type="component" value="Unassembled WGS sequence"/>
</dbReference>
<feature type="domain" description="AprE-like beta-barrel" evidence="6">
    <location>
        <begin position="272"/>
        <end position="365"/>
    </location>
</feature>
<keyword evidence="3" id="KW-1133">Transmembrane helix</keyword>
<evidence type="ECO:0000259" key="6">
    <source>
        <dbReference type="Pfam" id="PF26002"/>
    </source>
</evidence>
<evidence type="ECO:0000313" key="7">
    <source>
        <dbReference type="EMBL" id="RZS52132.1"/>
    </source>
</evidence>